<evidence type="ECO:0000313" key="3">
    <source>
        <dbReference type="EMBL" id="GJM98759.1"/>
    </source>
</evidence>
<proteinExistence type="predicted"/>
<comment type="caution">
    <text evidence="3">The sequence shown here is derived from an EMBL/GenBank/DDBJ whole genome shotgun (WGS) entry which is preliminary data.</text>
</comment>
<organism evidence="3 4">
    <name type="scientific">Eleusine coracana subsp. coracana</name>
    <dbReference type="NCBI Taxonomy" id="191504"/>
    <lineage>
        <taxon>Eukaryota</taxon>
        <taxon>Viridiplantae</taxon>
        <taxon>Streptophyta</taxon>
        <taxon>Embryophyta</taxon>
        <taxon>Tracheophyta</taxon>
        <taxon>Spermatophyta</taxon>
        <taxon>Magnoliopsida</taxon>
        <taxon>Liliopsida</taxon>
        <taxon>Poales</taxon>
        <taxon>Poaceae</taxon>
        <taxon>PACMAD clade</taxon>
        <taxon>Chloridoideae</taxon>
        <taxon>Cynodonteae</taxon>
        <taxon>Eleusininae</taxon>
        <taxon>Eleusine</taxon>
    </lineage>
</organism>
<dbReference type="Proteomes" id="UP001054889">
    <property type="component" value="Unassembled WGS sequence"/>
</dbReference>
<gene>
    <name evidence="3" type="primary">ga15796</name>
    <name evidence="3" type="ORF">PR202_ga15796</name>
</gene>
<reference evidence="3" key="2">
    <citation type="submission" date="2021-12" db="EMBL/GenBank/DDBJ databases">
        <title>Resequencing data analysis of finger millet.</title>
        <authorList>
            <person name="Hatakeyama M."/>
            <person name="Aluri S."/>
            <person name="Balachadran M.T."/>
            <person name="Sivarajan S.R."/>
            <person name="Poveda L."/>
            <person name="Shimizu-Inatsugi R."/>
            <person name="Schlapbach R."/>
            <person name="Sreeman S.M."/>
            <person name="Shimizu K.K."/>
        </authorList>
    </citation>
    <scope>NUCLEOTIDE SEQUENCE</scope>
</reference>
<evidence type="ECO:0000313" key="4">
    <source>
        <dbReference type="Proteomes" id="UP001054889"/>
    </source>
</evidence>
<reference evidence="3" key="1">
    <citation type="journal article" date="2018" name="DNA Res.">
        <title>Multiple hybrid de novo genome assembly of finger millet, an orphan allotetraploid crop.</title>
        <authorList>
            <person name="Hatakeyama M."/>
            <person name="Aluri S."/>
            <person name="Balachadran M.T."/>
            <person name="Sivarajan S.R."/>
            <person name="Patrignani A."/>
            <person name="Gruter S."/>
            <person name="Poveda L."/>
            <person name="Shimizu-Inatsugi R."/>
            <person name="Baeten J."/>
            <person name="Francoijs K.J."/>
            <person name="Nataraja K.N."/>
            <person name="Reddy Y.A.N."/>
            <person name="Phadnis S."/>
            <person name="Ravikumar R.L."/>
            <person name="Schlapbach R."/>
            <person name="Sreeman S.M."/>
            <person name="Shimizu K.K."/>
        </authorList>
    </citation>
    <scope>NUCLEOTIDE SEQUENCE</scope>
</reference>
<sequence>MLGGSAQAPVPCELGWRLLSSPPDLAPRRTTNEAATHSEEKGGGSVGGRHRLVTGRRRRAGGGVSTRPGGGGGRAEASALERGFTADPAPRRAGDLAFPPDLGCGGRQRPPSAPRLALPDDLPRRLNAPSPRRTRAVTDSLAFPTLGDGDGSRRRRRPRGLHLGSSSLAITMTNMIPAITFAMALAVGVAGAVAIVLGLYVVLWGKAEDVRKAAPSANAQLDPENTLAAPLIAETRRAHETNRSD</sequence>
<keyword evidence="4" id="KW-1185">Reference proteome</keyword>
<feature type="compositionally biased region" description="Basic and acidic residues" evidence="1">
    <location>
        <begin position="26"/>
        <end position="42"/>
    </location>
</feature>
<name>A0AAV5CKU1_ELECO</name>
<feature type="transmembrane region" description="Helical" evidence="2">
    <location>
        <begin position="185"/>
        <end position="203"/>
    </location>
</feature>
<feature type="compositionally biased region" description="Basic residues" evidence="1">
    <location>
        <begin position="48"/>
        <end position="60"/>
    </location>
</feature>
<keyword evidence="2" id="KW-0812">Transmembrane</keyword>
<feature type="region of interest" description="Disordered" evidence="1">
    <location>
        <begin position="16"/>
        <end position="159"/>
    </location>
</feature>
<keyword evidence="2" id="KW-0472">Membrane</keyword>
<feature type="compositionally biased region" description="Gly residues" evidence="1">
    <location>
        <begin position="61"/>
        <end position="74"/>
    </location>
</feature>
<keyword evidence="2" id="KW-1133">Transmembrane helix</keyword>
<evidence type="ECO:0000256" key="1">
    <source>
        <dbReference type="SAM" id="MobiDB-lite"/>
    </source>
</evidence>
<dbReference type="EMBL" id="BQKI01000007">
    <property type="protein sequence ID" value="GJM98759.1"/>
    <property type="molecule type" value="Genomic_DNA"/>
</dbReference>
<protein>
    <submittedName>
        <fullName evidence="3">Uncharacterized protein</fullName>
    </submittedName>
</protein>
<accession>A0AAV5CKU1</accession>
<evidence type="ECO:0000256" key="2">
    <source>
        <dbReference type="SAM" id="Phobius"/>
    </source>
</evidence>
<dbReference type="AlphaFoldDB" id="A0AAV5CKU1"/>